<accession>A0A645IXQ5</accession>
<reference evidence="1" key="1">
    <citation type="submission" date="2019-08" db="EMBL/GenBank/DDBJ databases">
        <authorList>
            <person name="Kucharzyk K."/>
            <person name="Murdoch R.W."/>
            <person name="Higgins S."/>
            <person name="Loffler F."/>
        </authorList>
    </citation>
    <scope>NUCLEOTIDE SEQUENCE</scope>
</reference>
<protein>
    <submittedName>
        <fullName evidence="1">Uncharacterized protein</fullName>
    </submittedName>
</protein>
<name>A0A645IXQ5_9ZZZZ</name>
<proteinExistence type="predicted"/>
<comment type="caution">
    <text evidence="1">The sequence shown here is derived from an EMBL/GenBank/DDBJ whole genome shotgun (WGS) entry which is preliminary data.</text>
</comment>
<dbReference type="EMBL" id="VSSQ01124192">
    <property type="protein sequence ID" value="MPN55219.1"/>
    <property type="molecule type" value="Genomic_DNA"/>
</dbReference>
<sequence length="119" mass="13712">MDVLTRIIAMEYNPFYRYNIRVEVGDYIPTINDSLYSIKKEVAESNEDMSEIWNAFDSFGSDYSRFQTDYDNFLNTFKEVQNLSIGETQFTVSFTDGTNAVYNYTVDSQGRITGIAKEG</sequence>
<organism evidence="1">
    <name type="scientific">bioreactor metagenome</name>
    <dbReference type="NCBI Taxonomy" id="1076179"/>
    <lineage>
        <taxon>unclassified sequences</taxon>
        <taxon>metagenomes</taxon>
        <taxon>ecological metagenomes</taxon>
    </lineage>
</organism>
<dbReference type="AlphaFoldDB" id="A0A645IXQ5"/>
<evidence type="ECO:0000313" key="1">
    <source>
        <dbReference type="EMBL" id="MPN55219.1"/>
    </source>
</evidence>
<gene>
    <name evidence="1" type="ORF">SDC9_202898</name>
</gene>